<keyword evidence="7" id="KW-1185">Reference proteome</keyword>
<dbReference type="InterPro" id="IPR036388">
    <property type="entry name" value="WH-like_DNA-bd_sf"/>
</dbReference>
<evidence type="ECO:0000256" key="4">
    <source>
        <dbReference type="ARBA" id="ARBA00023163"/>
    </source>
</evidence>
<dbReference type="GO" id="GO:0003677">
    <property type="term" value="F:DNA binding"/>
    <property type="evidence" value="ECO:0007669"/>
    <property type="project" value="UniProtKB-KW"/>
</dbReference>
<proteinExistence type="inferred from homology"/>
<dbReference type="InterPro" id="IPR005119">
    <property type="entry name" value="LysR_subst-bd"/>
</dbReference>
<dbReference type="SUPFAM" id="SSF46785">
    <property type="entry name" value="Winged helix' DNA-binding domain"/>
    <property type="match status" value="1"/>
</dbReference>
<comment type="caution">
    <text evidence="6">The sequence shown here is derived from an EMBL/GenBank/DDBJ whole genome shotgun (WGS) entry which is preliminary data.</text>
</comment>
<dbReference type="AlphaFoldDB" id="A0A4S4B1X9"/>
<gene>
    <name evidence="6" type="ORF">E6C76_06840</name>
</gene>
<accession>A0A4S4B1X9</accession>
<dbReference type="InterPro" id="IPR036390">
    <property type="entry name" value="WH_DNA-bd_sf"/>
</dbReference>
<evidence type="ECO:0000256" key="3">
    <source>
        <dbReference type="ARBA" id="ARBA00023125"/>
    </source>
</evidence>
<organism evidence="6 7">
    <name type="scientific">Pseudothauera nasutitermitis</name>
    <dbReference type="NCBI Taxonomy" id="2565930"/>
    <lineage>
        <taxon>Bacteria</taxon>
        <taxon>Pseudomonadati</taxon>
        <taxon>Pseudomonadota</taxon>
        <taxon>Betaproteobacteria</taxon>
        <taxon>Rhodocyclales</taxon>
        <taxon>Zoogloeaceae</taxon>
        <taxon>Pseudothauera</taxon>
    </lineage>
</organism>
<dbReference type="Gene3D" id="1.10.10.10">
    <property type="entry name" value="Winged helix-like DNA-binding domain superfamily/Winged helix DNA-binding domain"/>
    <property type="match status" value="1"/>
</dbReference>
<evidence type="ECO:0000313" key="6">
    <source>
        <dbReference type="EMBL" id="THF66546.1"/>
    </source>
</evidence>
<dbReference type="PANTHER" id="PTHR30118">
    <property type="entry name" value="HTH-TYPE TRANSCRIPTIONAL REGULATOR LEUO-RELATED"/>
    <property type="match status" value="1"/>
</dbReference>
<keyword evidence="2" id="KW-0805">Transcription regulation</keyword>
<evidence type="ECO:0000256" key="1">
    <source>
        <dbReference type="ARBA" id="ARBA00009437"/>
    </source>
</evidence>
<dbReference type="CDD" id="cd08417">
    <property type="entry name" value="PBP2_Nitroaromatics_like"/>
    <property type="match status" value="1"/>
</dbReference>
<protein>
    <submittedName>
        <fullName evidence="6">LysR family transcriptional regulator</fullName>
    </submittedName>
</protein>
<dbReference type="SUPFAM" id="SSF53850">
    <property type="entry name" value="Periplasmic binding protein-like II"/>
    <property type="match status" value="1"/>
</dbReference>
<keyword evidence="3" id="KW-0238">DNA-binding</keyword>
<dbReference type="Pfam" id="PF00126">
    <property type="entry name" value="HTH_1"/>
    <property type="match status" value="1"/>
</dbReference>
<dbReference type="Gene3D" id="3.40.190.10">
    <property type="entry name" value="Periplasmic binding protein-like II"/>
    <property type="match status" value="2"/>
</dbReference>
<dbReference type="PROSITE" id="PS50931">
    <property type="entry name" value="HTH_LYSR"/>
    <property type="match status" value="1"/>
</dbReference>
<dbReference type="EMBL" id="SSOC01000002">
    <property type="protein sequence ID" value="THF66546.1"/>
    <property type="molecule type" value="Genomic_DNA"/>
</dbReference>
<dbReference type="InterPro" id="IPR050389">
    <property type="entry name" value="LysR-type_TF"/>
</dbReference>
<reference evidence="6 7" key="1">
    <citation type="submission" date="2019-04" db="EMBL/GenBank/DDBJ databases">
        <title>Azoarcus nasutitermitis sp. nov. isolated from termite nest.</title>
        <authorList>
            <person name="Lin S.-Y."/>
            <person name="Hameed A."/>
            <person name="Hsu Y.-H."/>
            <person name="Young C.-C."/>
        </authorList>
    </citation>
    <scope>NUCLEOTIDE SEQUENCE [LARGE SCALE GENOMIC DNA]</scope>
    <source>
        <strain evidence="6 7">CC-YHH838</strain>
    </source>
</reference>
<comment type="similarity">
    <text evidence="1">Belongs to the LysR transcriptional regulatory family.</text>
</comment>
<dbReference type="InterPro" id="IPR000847">
    <property type="entry name" value="LysR_HTH_N"/>
</dbReference>
<dbReference type="OrthoDB" id="8583877at2"/>
<sequence>MNNSNGMNSLARLDLNLFRAFAVIYQERNLTRAAERLCISQSAVSHALARMRQQLDDPLFVREAQGVMPTALATQMWPDIEDGLGFFQRAIDRGTRFDSARDIEQITLAMNDEVEPILLPVLTQALMKEAPAARISSVRVSRSTLRTDLATGRLDCAIDVAHVAEESLQHALLMRDELVVVSRSSAPIDHAGYLAAGHVTVSARRTGPSLEDWELTRQGIERRVVMRCQHYQSACQLVAASDLLLTIPRSLALATHALAGNHIHTLPIAIPPVELHLFWHREREKNPANAWLRNTLFDQFAKGRPSRGAGAAA</sequence>
<evidence type="ECO:0000259" key="5">
    <source>
        <dbReference type="PROSITE" id="PS50931"/>
    </source>
</evidence>
<dbReference type="Proteomes" id="UP000308430">
    <property type="component" value="Unassembled WGS sequence"/>
</dbReference>
<dbReference type="GO" id="GO:0003700">
    <property type="term" value="F:DNA-binding transcription factor activity"/>
    <property type="evidence" value="ECO:0007669"/>
    <property type="project" value="InterPro"/>
</dbReference>
<name>A0A4S4B1X9_9RHOO</name>
<evidence type="ECO:0000256" key="2">
    <source>
        <dbReference type="ARBA" id="ARBA00023015"/>
    </source>
</evidence>
<dbReference type="Pfam" id="PF03466">
    <property type="entry name" value="LysR_substrate"/>
    <property type="match status" value="1"/>
</dbReference>
<feature type="domain" description="HTH lysR-type" evidence="5">
    <location>
        <begin position="13"/>
        <end position="70"/>
    </location>
</feature>
<evidence type="ECO:0000313" key="7">
    <source>
        <dbReference type="Proteomes" id="UP000308430"/>
    </source>
</evidence>
<dbReference type="InterPro" id="IPR037402">
    <property type="entry name" value="YidZ_PBP2"/>
</dbReference>
<dbReference type="PANTHER" id="PTHR30118:SF15">
    <property type="entry name" value="TRANSCRIPTIONAL REGULATORY PROTEIN"/>
    <property type="match status" value="1"/>
</dbReference>
<keyword evidence="4" id="KW-0804">Transcription</keyword>
<dbReference type="PRINTS" id="PR00039">
    <property type="entry name" value="HTHLYSR"/>
</dbReference>